<evidence type="ECO:0000313" key="5">
    <source>
        <dbReference type="Proteomes" id="UP000653358"/>
    </source>
</evidence>
<keyword evidence="1 2" id="KW-0732">Signal</keyword>
<feature type="domain" description="SbsA Ig-like" evidence="3">
    <location>
        <begin position="465"/>
        <end position="550"/>
    </location>
</feature>
<dbReference type="SMART" id="SM00728">
    <property type="entry name" value="ChW"/>
    <property type="match status" value="3"/>
</dbReference>
<accession>A0ABR6WL66</accession>
<evidence type="ECO:0000259" key="3">
    <source>
        <dbReference type="Pfam" id="PF13205"/>
    </source>
</evidence>
<organism evidence="4 5">
    <name type="scientific">Acetobacterium tundrae</name>
    <dbReference type="NCBI Taxonomy" id="132932"/>
    <lineage>
        <taxon>Bacteria</taxon>
        <taxon>Bacillati</taxon>
        <taxon>Bacillota</taxon>
        <taxon>Clostridia</taxon>
        <taxon>Eubacteriales</taxon>
        <taxon>Eubacteriaceae</taxon>
        <taxon>Acetobacterium</taxon>
    </lineage>
</organism>
<evidence type="ECO:0000313" key="4">
    <source>
        <dbReference type="EMBL" id="MBC3797250.1"/>
    </source>
</evidence>
<feature type="chain" id="PRO_5046383268" description="SbsA Ig-like domain-containing protein" evidence="2">
    <location>
        <begin position="26"/>
        <end position="1011"/>
    </location>
</feature>
<gene>
    <name evidence="4" type="ORF">GH807_09335</name>
</gene>
<dbReference type="InterPro" id="IPR006637">
    <property type="entry name" value="ChW"/>
</dbReference>
<proteinExistence type="predicted"/>
<dbReference type="InterPro" id="IPR032812">
    <property type="entry name" value="SbsA_Ig"/>
</dbReference>
<dbReference type="RefSeq" id="WP_148603065.1">
    <property type="nucleotide sequence ID" value="NZ_RXYB01000005.1"/>
</dbReference>
<evidence type="ECO:0000256" key="2">
    <source>
        <dbReference type="SAM" id="SignalP"/>
    </source>
</evidence>
<dbReference type="Pfam" id="PF13205">
    <property type="entry name" value="Big_5"/>
    <property type="match status" value="1"/>
</dbReference>
<dbReference type="Proteomes" id="UP000653358">
    <property type="component" value="Unassembled WGS sequence"/>
</dbReference>
<sequence>MKKISVSILSVFMMLSMVFSTSVFAANDATVKTSAWDSFVGLFTKAATTDTMSVQYRGHIQDIGNAPTDGSWVQSDQQLGTTGESKRIEGFNIELTGAIPAGAHVVYNVHVENVGWLYPTDDSTNWIKDGAFAGSVGKSQRVEAIEIKLVDATGAQLPGYSVQYTVHGENYGWTQGWISDGAIAGTTGDSLRLEAIRIKVTQVAANLTAYNTAIAAVNQADYTTASWTTYQAVVAANPAATTDTQTKVDTATANIVAAQANLVVVPKVTSVTAINARQLQVTFSTALDATDAIVPGQVTVAEVTFNAPTSADLSTDAKTLTLTTSGAAINVVNASVTVAPIKTQANASLSTQKYVGLLTYADTVAPTITKVVSQTKGTTATTLTVTASEPIQTGSAKIDGTYYIANFGGTNTATITGLSLATGVNHTYEAINLTDYANNKTVSQSVTFMVTTDATAPIATISAKDDHTILVTFNKAMTASTVTGALISGTVKDETLATIATDTAVVVPNTDNKQFTINVTAPLYANTTSRTLTVVFPTAIQDSLGNAMAAVNQPVTLTQNTVKPVATGYNIIKDTTDATKVKSIEINYNEALATSANVAKPITIVNSNGVLDNTTFSTLAVGSITANGTKVVYTFPTAQTINGTFAFSFAKQIVSDTAQTPNQNDAFNMSLDFGTTSTTTFDVTSVGNAAGNNTFTVTFPEAVKGGGVANSATDPSNYTLSGMPLPTGTSIVLDLSQLHATITLPATAAVVADDNTAVFTASNIQNTAGTKTSTTFSGTVIVLDNTAPVLQTASFVDGRNIKVNYSEAMAASLSDTTVTGEFAIYQDGSTTPLAIALEATRATGINSQVMLTIPDDSTPGTQEVTTLTVTGTADATGTLTAGFTDGVTPVTHVVAVTSGDTPTAIATNIAAAFTGLTGYTVGHSGATVTFTATTAAANNTSAAASIGSLVTVTNVTGASAITTPGAAPTAATSLDLSKTYTIKALAGTNMKDASTLHNVQGLATTPISITK</sequence>
<dbReference type="Gene3D" id="2.60.40.1220">
    <property type="match status" value="2"/>
</dbReference>
<dbReference type="InterPro" id="IPR014755">
    <property type="entry name" value="Cu-Rt/internalin_Ig-like"/>
</dbReference>
<comment type="caution">
    <text evidence="4">The sequence shown here is derived from an EMBL/GenBank/DDBJ whole genome shotgun (WGS) entry which is preliminary data.</text>
</comment>
<keyword evidence="5" id="KW-1185">Reference proteome</keyword>
<reference evidence="4 5" key="1">
    <citation type="journal article" date="2020" name="mSystems">
        <title>Defining Genomic and Predicted Metabolic Features of the Acetobacterium Genus.</title>
        <authorList>
            <person name="Ross D.E."/>
            <person name="Marshall C.W."/>
            <person name="Gulliver D."/>
            <person name="May H.D."/>
            <person name="Norman R.S."/>
        </authorList>
    </citation>
    <scope>NUCLEOTIDE SEQUENCE [LARGE SCALE GENOMIC DNA]</scope>
    <source>
        <strain evidence="4 5">DSM 9173</strain>
    </source>
</reference>
<name>A0ABR6WL66_9FIRM</name>
<protein>
    <recommendedName>
        <fullName evidence="3">SbsA Ig-like domain-containing protein</fullName>
    </recommendedName>
</protein>
<dbReference type="EMBL" id="WJBB01000009">
    <property type="protein sequence ID" value="MBC3797250.1"/>
    <property type="molecule type" value="Genomic_DNA"/>
</dbReference>
<dbReference type="Pfam" id="PF07538">
    <property type="entry name" value="ChW"/>
    <property type="match status" value="3"/>
</dbReference>
<feature type="signal peptide" evidence="2">
    <location>
        <begin position="1"/>
        <end position="25"/>
    </location>
</feature>
<evidence type="ECO:0000256" key="1">
    <source>
        <dbReference type="ARBA" id="ARBA00022729"/>
    </source>
</evidence>